<evidence type="ECO:0000313" key="2">
    <source>
        <dbReference type="Proteomes" id="UP001306592"/>
    </source>
</evidence>
<dbReference type="InterPro" id="IPR021067">
    <property type="entry name" value="Glycosyltransferase"/>
</dbReference>
<organism evidence="1 2">
    <name type="scientific">Erwinia aphidicola</name>
    <dbReference type="NCBI Taxonomy" id="68334"/>
    <lineage>
        <taxon>Bacteria</taxon>
        <taxon>Pseudomonadati</taxon>
        <taxon>Pseudomonadota</taxon>
        <taxon>Gammaproteobacteria</taxon>
        <taxon>Enterobacterales</taxon>
        <taxon>Erwiniaceae</taxon>
        <taxon>Erwinia</taxon>
    </lineage>
</organism>
<dbReference type="RefSeq" id="WP_336203316.1">
    <property type="nucleotide sequence ID" value="NZ_JBANEI010000010.1"/>
</dbReference>
<dbReference type="Proteomes" id="UP001306592">
    <property type="component" value="Unassembled WGS sequence"/>
</dbReference>
<sequence>MNKPETVFISIASYRDAELLPTLRDMLHHAAHPENLRIAICWQDNEDMRVFEQAGLELQGCQTVAGEKVASYRYQQAEIAIIIKHYYSSQGACWARSLAEKLFNNETYFLQIDSHCRFIPDWDSEMIAMLQKLRTTSALPIISSYPPAYSPGEGEEESKKRYVSRLIFNEYDRLGIPMFNSKTFEDTAPVRGSYLAAGFIFTSGDFVSTVPNDPQIFFAGEEIAMALRAFTHGYDIYHPHKPLLWHYYQREDRPKVWGDHTTEAQEEGAVEQAWWQRDNLSKKRVRTLLGLEAECADSLTPYTLGNKRTLRQFEYQAGICLQNGTVQPEVADPDAVSFFATPPNDEAAWLDRQFAWYRKPITLNQADFTFCVQHEGYLHIHVYSLQNVLLYQRKLTPVDLQALRAEAINDELRLSVDFKAANLAHKPVTVRVCPWSAADGWGAVTESAW</sequence>
<dbReference type="PANTHER" id="PTHR34496:SF10">
    <property type="entry name" value="GLCNAC TRANSFERASE"/>
    <property type="match status" value="1"/>
</dbReference>
<protein>
    <submittedName>
        <fullName evidence="1">GlcNAc-transferase family protein</fullName>
    </submittedName>
</protein>
<evidence type="ECO:0000313" key="1">
    <source>
        <dbReference type="EMBL" id="MEI2682856.1"/>
    </source>
</evidence>
<name>A0ABU8DH67_ERWAP</name>
<dbReference type="SUPFAM" id="SSF53448">
    <property type="entry name" value="Nucleotide-diphospho-sugar transferases"/>
    <property type="match status" value="1"/>
</dbReference>
<dbReference type="InterPro" id="IPR029044">
    <property type="entry name" value="Nucleotide-diphossugar_trans"/>
</dbReference>
<comment type="caution">
    <text evidence="1">The sequence shown here is derived from an EMBL/GenBank/DDBJ whole genome shotgun (WGS) entry which is preliminary data.</text>
</comment>
<dbReference type="PANTHER" id="PTHR34496">
    <property type="entry name" value="GLCNAC TRANSFERASE-RELATED"/>
    <property type="match status" value="1"/>
</dbReference>
<reference evidence="1 2" key="1">
    <citation type="submission" date="2024-02" db="EMBL/GenBank/DDBJ databases">
        <title>First report Erwinia aphidicola in onion in Chile.</title>
        <authorList>
            <person name="Valenzuela M."/>
            <person name="Pena M."/>
            <person name="Dutta B."/>
        </authorList>
    </citation>
    <scope>NUCLEOTIDE SEQUENCE [LARGE SCALE GENOMIC DNA]</scope>
    <source>
        <strain evidence="1 2">QCJ3A</strain>
    </source>
</reference>
<dbReference type="EMBL" id="JBANEI010000010">
    <property type="protein sequence ID" value="MEI2682856.1"/>
    <property type="molecule type" value="Genomic_DNA"/>
</dbReference>
<keyword evidence="2" id="KW-1185">Reference proteome</keyword>
<proteinExistence type="predicted"/>
<dbReference type="Gene3D" id="3.90.550.10">
    <property type="entry name" value="Spore Coat Polysaccharide Biosynthesis Protein SpsA, Chain A"/>
    <property type="match status" value="1"/>
</dbReference>
<dbReference type="CDD" id="cd00761">
    <property type="entry name" value="Glyco_tranf_GTA_type"/>
    <property type="match status" value="1"/>
</dbReference>
<accession>A0ABU8DH67</accession>
<dbReference type="Pfam" id="PF11397">
    <property type="entry name" value="GlcNAc"/>
    <property type="match status" value="1"/>
</dbReference>
<gene>
    <name evidence="1" type="ORF">V8N49_14455</name>
</gene>